<dbReference type="KEGG" id="muc:MuYL_2517"/>
<name>A0A223NXI1_9SPHI</name>
<evidence type="ECO:0000313" key="1">
    <source>
        <dbReference type="EMBL" id="ASU34404.1"/>
    </source>
</evidence>
<evidence type="ECO:0000313" key="2">
    <source>
        <dbReference type="Proteomes" id="UP000215002"/>
    </source>
</evidence>
<reference evidence="1 2" key="1">
    <citation type="submission" date="2017-08" db="EMBL/GenBank/DDBJ databases">
        <title>Complete genome sequence of Mucilaginibacter sp. strain BJC16-A31.</title>
        <authorList>
            <consortium name="Henan University of Science and Technology"/>
            <person name="You X."/>
        </authorList>
    </citation>
    <scope>NUCLEOTIDE SEQUENCE [LARGE SCALE GENOMIC DNA]</scope>
    <source>
        <strain evidence="1 2">BJC16-A31</strain>
    </source>
</reference>
<accession>A0A223NXI1</accession>
<dbReference type="AlphaFoldDB" id="A0A223NXI1"/>
<dbReference type="EMBL" id="CP022743">
    <property type="protein sequence ID" value="ASU34404.1"/>
    <property type="molecule type" value="Genomic_DNA"/>
</dbReference>
<proteinExistence type="predicted"/>
<keyword evidence="2" id="KW-1185">Reference proteome</keyword>
<organism evidence="1 2">
    <name type="scientific">Mucilaginibacter xinganensis</name>
    <dbReference type="NCBI Taxonomy" id="1234841"/>
    <lineage>
        <taxon>Bacteria</taxon>
        <taxon>Pseudomonadati</taxon>
        <taxon>Bacteroidota</taxon>
        <taxon>Sphingobacteriia</taxon>
        <taxon>Sphingobacteriales</taxon>
        <taxon>Sphingobacteriaceae</taxon>
        <taxon>Mucilaginibacter</taxon>
    </lineage>
</organism>
<dbReference type="RefSeq" id="WP_094570764.1">
    <property type="nucleotide sequence ID" value="NZ_CP022743.1"/>
</dbReference>
<sequence>MEINNDVPENFSALDAAELTLKGFPEMKSILKSIHTQAKNGQRCIKLFDMIMPFNIIQELLKKGFILSKQVGMMGEDITVISWS</sequence>
<gene>
    <name evidence="1" type="ORF">MuYL_2517</name>
</gene>
<dbReference type="Proteomes" id="UP000215002">
    <property type="component" value="Chromosome"/>
</dbReference>
<protein>
    <submittedName>
        <fullName evidence="1">Uncharacterized protein</fullName>
    </submittedName>
</protein>